<comment type="caution">
    <text evidence="2">The sequence shown here is derived from an EMBL/GenBank/DDBJ whole genome shotgun (WGS) entry which is preliminary data.</text>
</comment>
<sequence length="364" mass="38371">MTASAPIRSLEVGLQASLQAVGISAVAEPMADTGLAHAHYRLAGTGLIARLPKQSQMRLGAAGNLAYQAACFTRAAQGGHAPSLAKVLAPAAGLPRGGLVVEEIEGRPARLPGDLDAIVDALASIHALPVPPRAGRVPLLSPADPLADLLEEIGAQAEYLGPSGIAPGTAGLIRDGITDLAVLVAASARPATRLISFDAHPGNFLIDKGGRAVLVDLEKCRYGAPQLDLAHATLYTSTTWDVASHAVLSVEEVARAHDRWIARIGDADWAEDAGRWLVPMRRAMWLWSMTWCAKWRVLSARAARGGGDGEDWSAEASGADLVAHVRDRVDHYLAPETARMVADEFRALDAMLAVSPNGPSRFTR</sequence>
<dbReference type="EMBL" id="JAOCQF010000001">
    <property type="protein sequence ID" value="MCT8329326.1"/>
    <property type="molecule type" value="Genomic_DNA"/>
</dbReference>
<proteinExistence type="predicted"/>
<dbReference type="SUPFAM" id="SSF56112">
    <property type="entry name" value="Protein kinase-like (PK-like)"/>
    <property type="match status" value="1"/>
</dbReference>
<dbReference type="RefSeq" id="WP_261494750.1">
    <property type="nucleotide sequence ID" value="NZ_JAOCQF010000001.1"/>
</dbReference>
<protein>
    <submittedName>
        <fullName evidence="2">Aminoglycoside phosphotransferase family protein</fullName>
    </submittedName>
</protein>
<gene>
    <name evidence="2" type="ORF">N5I32_07360</name>
</gene>
<accession>A0ABT2NKP4</accession>
<dbReference type="InterPro" id="IPR011009">
    <property type="entry name" value="Kinase-like_dom_sf"/>
</dbReference>
<dbReference type="Gene3D" id="3.90.1200.10">
    <property type="match status" value="1"/>
</dbReference>
<evidence type="ECO:0000259" key="1">
    <source>
        <dbReference type="Pfam" id="PF01636"/>
    </source>
</evidence>
<organism evidence="2 3">
    <name type="scientific">Albidovulum sediminis</name>
    <dbReference type="NCBI Taxonomy" id="3066345"/>
    <lineage>
        <taxon>Bacteria</taxon>
        <taxon>Pseudomonadati</taxon>
        <taxon>Pseudomonadota</taxon>
        <taxon>Alphaproteobacteria</taxon>
        <taxon>Rhodobacterales</taxon>
        <taxon>Paracoccaceae</taxon>
        <taxon>Albidovulum</taxon>
    </lineage>
</organism>
<dbReference type="Pfam" id="PF01636">
    <property type="entry name" value="APH"/>
    <property type="match status" value="1"/>
</dbReference>
<feature type="domain" description="Aminoglycoside phosphotransferase" evidence="1">
    <location>
        <begin position="47"/>
        <end position="240"/>
    </location>
</feature>
<name>A0ABT2NKP4_9RHOB</name>
<evidence type="ECO:0000313" key="3">
    <source>
        <dbReference type="Proteomes" id="UP001205601"/>
    </source>
</evidence>
<dbReference type="Proteomes" id="UP001205601">
    <property type="component" value="Unassembled WGS sequence"/>
</dbReference>
<evidence type="ECO:0000313" key="2">
    <source>
        <dbReference type="EMBL" id="MCT8329326.1"/>
    </source>
</evidence>
<reference evidence="3" key="1">
    <citation type="submission" date="2023-07" db="EMBL/GenBank/DDBJ databases">
        <title>Defluviimonas sediminis sp. nov., isolated from mangrove sediment.</title>
        <authorList>
            <person name="Liu L."/>
            <person name="Li J."/>
            <person name="Huang Y."/>
            <person name="Pan J."/>
            <person name="Li M."/>
        </authorList>
    </citation>
    <scope>NUCLEOTIDE SEQUENCE [LARGE SCALE GENOMIC DNA]</scope>
    <source>
        <strain evidence="3">FT324</strain>
    </source>
</reference>
<keyword evidence="3" id="KW-1185">Reference proteome</keyword>
<dbReference type="InterPro" id="IPR002575">
    <property type="entry name" value="Aminoglycoside_PTrfase"/>
</dbReference>